<dbReference type="RefSeq" id="WP_043842214.1">
    <property type="nucleotide sequence ID" value="NZ_AQQW01000002.1"/>
</dbReference>
<dbReference type="STRING" id="1379903.ATO8_03846"/>
<comment type="caution">
    <text evidence="1">The sequence shown here is derived from an EMBL/GenBank/DDBJ whole genome shotgun (WGS) entry which is preliminary data.</text>
</comment>
<name>W4HNL1_9RHOB</name>
<proteinExistence type="predicted"/>
<gene>
    <name evidence="1" type="ORF">ATO8_03846</name>
</gene>
<organism evidence="1 2">
    <name type="scientific">Roseivivax marinus</name>
    <dbReference type="NCBI Taxonomy" id="1379903"/>
    <lineage>
        <taxon>Bacteria</taxon>
        <taxon>Pseudomonadati</taxon>
        <taxon>Pseudomonadota</taxon>
        <taxon>Alphaproteobacteria</taxon>
        <taxon>Rhodobacterales</taxon>
        <taxon>Roseobacteraceae</taxon>
        <taxon>Roseivivax</taxon>
    </lineage>
</organism>
<reference evidence="1 2" key="1">
    <citation type="journal article" date="2014" name="Antonie Van Leeuwenhoek">
        <title>Roseivivax atlanticus sp. nov., isolated from surface seawater of the Atlantic Ocean.</title>
        <authorList>
            <person name="Li G."/>
            <person name="Lai Q."/>
            <person name="Liu X."/>
            <person name="Sun F."/>
            <person name="Shao Z."/>
        </authorList>
    </citation>
    <scope>NUCLEOTIDE SEQUENCE [LARGE SCALE GENOMIC DNA]</scope>
    <source>
        <strain evidence="1 2">22II-s10s</strain>
    </source>
</reference>
<dbReference type="eggNOG" id="ENOG5032A2M">
    <property type="taxonomic scope" value="Bacteria"/>
</dbReference>
<evidence type="ECO:0000313" key="2">
    <source>
        <dbReference type="Proteomes" id="UP000019063"/>
    </source>
</evidence>
<dbReference type="EMBL" id="AQQW01000002">
    <property type="protein sequence ID" value="ETW13993.1"/>
    <property type="molecule type" value="Genomic_DNA"/>
</dbReference>
<accession>W4HNL1</accession>
<evidence type="ECO:0000313" key="1">
    <source>
        <dbReference type="EMBL" id="ETW13993.1"/>
    </source>
</evidence>
<dbReference type="AlphaFoldDB" id="W4HNL1"/>
<sequence>MSLITIEDRMSELEADRDAIAETLRGIRSELHDLRARVEAGEFGSPTEAGKLLGDVRYWLKAARETETEIQKVHKARAGIAHDYGLDLEKAQADIRCRLHRIRACCKS</sequence>
<keyword evidence="2" id="KW-1185">Reference proteome</keyword>
<protein>
    <submittedName>
        <fullName evidence="1">Uncharacterized protein</fullName>
    </submittedName>
</protein>
<dbReference type="Proteomes" id="UP000019063">
    <property type="component" value="Unassembled WGS sequence"/>
</dbReference>